<dbReference type="SUPFAM" id="SSF88697">
    <property type="entry name" value="PUA domain-like"/>
    <property type="match status" value="1"/>
</dbReference>
<evidence type="ECO:0000313" key="8">
    <source>
        <dbReference type="Proteomes" id="UP000054107"/>
    </source>
</evidence>
<keyword evidence="1" id="KW-0479">Metal-binding</keyword>
<keyword evidence="8" id="KW-1185">Reference proteome</keyword>
<dbReference type="GO" id="GO:0061630">
    <property type="term" value="F:ubiquitin protein ligase activity"/>
    <property type="evidence" value="ECO:0007669"/>
    <property type="project" value="TreeGrafter"/>
</dbReference>
<dbReference type="PROSITE" id="PS00518">
    <property type="entry name" value="ZF_RING_1"/>
    <property type="match status" value="1"/>
</dbReference>
<evidence type="ECO:0000313" key="7">
    <source>
        <dbReference type="EMBL" id="CEP13526.1"/>
    </source>
</evidence>
<dbReference type="InterPro" id="IPR003111">
    <property type="entry name" value="Lon_prtase_N"/>
</dbReference>
<dbReference type="STRING" id="35722.A0A0B7NEZ3"/>
<keyword evidence="3" id="KW-0862">Zinc</keyword>
<dbReference type="PANTHER" id="PTHR23327">
    <property type="entry name" value="RING FINGER PROTEIN 127"/>
    <property type="match status" value="1"/>
</dbReference>
<reference evidence="7 8" key="1">
    <citation type="submission" date="2014-09" db="EMBL/GenBank/DDBJ databases">
        <authorList>
            <person name="Ellenberger Sabrina"/>
        </authorList>
    </citation>
    <scope>NUCLEOTIDE SEQUENCE [LARGE SCALE GENOMIC DNA]</scope>
    <source>
        <strain evidence="7 8">CBS 412.66</strain>
    </source>
</reference>
<dbReference type="Gene3D" id="3.30.40.10">
    <property type="entry name" value="Zinc/RING finger domain, C3HC4 (zinc finger)"/>
    <property type="match status" value="2"/>
</dbReference>
<evidence type="ECO:0000259" key="6">
    <source>
        <dbReference type="PROSITE" id="PS51787"/>
    </source>
</evidence>
<dbReference type="AlphaFoldDB" id="A0A0B7NEZ3"/>
<evidence type="ECO:0000259" key="5">
    <source>
        <dbReference type="PROSITE" id="PS50089"/>
    </source>
</evidence>
<dbReference type="SMART" id="SM00464">
    <property type="entry name" value="LON"/>
    <property type="match status" value="1"/>
</dbReference>
<dbReference type="InterPro" id="IPR046336">
    <property type="entry name" value="Lon_prtase_N_sf"/>
</dbReference>
<dbReference type="PANTHER" id="PTHR23327:SF42">
    <property type="entry name" value="LON PEPTIDASE N-TERMINAL DOMAIN AND RING FINGER PROTEIN C14F5.10C"/>
    <property type="match status" value="1"/>
</dbReference>
<dbReference type="Proteomes" id="UP000054107">
    <property type="component" value="Unassembled WGS sequence"/>
</dbReference>
<dbReference type="InterPro" id="IPR001841">
    <property type="entry name" value="Znf_RING"/>
</dbReference>
<proteinExistence type="predicted"/>
<name>A0A0B7NEZ3_9FUNG</name>
<evidence type="ECO:0000256" key="2">
    <source>
        <dbReference type="ARBA" id="ARBA00022771"/>
    </source>
</evidence>
<evidence type="ECO:0000256" key="1">
    <source>
        <dbReference type="ARBA" id="ARBA00022723"/>
    </source>
</evidence>
<dbReference type="PROSITE" id="PS51787">
    <property type="entry name" value="LON_N"/>
    <property type="match status" value="1"/>
</dbReference>
<evidence type="ECO:0000256" key="3">
    <source>
        <dbReference type="ARBA" id="ARBA00022833"/>
    </source>
</evidence>
<sequence>MSLLLNCSVCQNQLIDPVTLSCGFTVCLTCLPSQEEFQKSTFVCPVQQCNKESHLFGPSLYLDSCINQISKLKQPDDKQVTESLQCSIGNHLLEHPITSHCGHSFCKLCVLQYKITNDSCKKCQKRLPSYQFIQHQPPNFILQQVLSAYNQQHAAQPDNVSAANHISNMSISFNPLSPSTFYQAIPIFLTDFPVLPSQKLRIPIYTEQHRTFFINSLLICKEYQSLCFAIMAKSKANHKSHYGTMVKVNAVEQRSNDMVVDVIGLDRFRVTSVLKETDDFLQADLEMKFENVQDLVSATSGHWIDRRQETLEKQSTKLNPPPSPDSPMEDVAVSSVILPKSPPAEPLIFTPATKLSSRIHDFVSDLSHSAPSTSFCTAIEGLLGPVWLESVQGLHGSLPAVDNAVAMCWWAAVVFPVSNTDRYHLLETDALEDRLKIVLSWIDDLKSQWGSCRKTAMNSAAKVGK</sequence>
<feature type="domain" description="RING-type" evidence="5">
    <location>
        <begin position="86"/>
        <end position="124"/>
    </location>
</feature>
<dbReference type="InterPro" id="IPR015947">
    <property type="entry name" value="PUA-like_sf"/>
</dbReference>
<dbReference type="SUPFAM" id="SSF57850">
    <property type="entry name" value="RING/U-box"/>
    <property type="match status" value="2"/>
</dbReference>
<feature type="domain" description="RING-type" evidence="5">
    <location>
        <begin position="7"/>
        <end position="48"/>
    </location>
</feature>
<dbReference type="GO" id="GO:0008270">
    <property type="term" value="F:zinc ion binding"/>
    <property type="evidence" value="ECO:0007669"/>
    <property type="project" value="UniProtKB-KW"/>
</dbReference>
<organism evidence="7 8">
    <name type="scientific">Parasitella parasitica</name>
    <dbReference type="NCBI Taxonomy" id="35722"/>
    <lineage>
        <taxon>Eukaryota</taxon>
        <taxon>Fungi</taxon>
        <taxon>Fungi incertae sedis</taxon>
        <taxon>Mucoromycota</taxon>
        <taxon>Mucoromycotina</taxon>
        <taxon>Mucoromycetes</taxon>
        <taxon>Mucorales</taxon>
        <taxon>Mucorineae</taxon>
        <taxon>Mucoraceae</taxon>
        <taxon>Parasitella</taxon>
    </lineage>
</organism>
<dbReference type="InterPro" id="IPR013083">
    <property type="entry name" value="Znf_RING/FYVE/PHD"/>
</dbReference>
<protein>
    <recommendedName>
        <fullName evidence="9">RING-type domain-containing protein</fullName>
    </recommendedName>
</protein>
<dbReference type="PROSITE" id="PS50089">
    <property type="entry name" value="ZF_RING_2"/>
    <property type="match status" value="2"/>
</dbReference>
<dbReference type="Pfam" id="PF02190">
    <property type="entry name" value="LON_substr_bdg"/>
    <property type="match status" value="1"/>
</dbReference>
<dbReference type="SMART" id="SM00184">
    <property type="entry name" value="RING"/>
    <property type="match status" value="2"/>
</dbReference>
<dbReference type="InterPro" id="IPR017907">
    <property type="entry name" value="Znf_RING_CS"/>
</dbReference>
<accession>A0A0B7NEZ3</accession>
<dbReference type="EMBL" id="LN729858">
    <property type="protein sequence ID" value="CEP13526.1"/>
    <property type="molecule type" value="Genomic_DNA"/>
</dbReference>
<feature type="domain" description="Lon N-terminal" evidence="6">
    <location>
        <begin position="182"/>
        <end position="446"/>
    </location>
</feature>
<keyword evidence="2 4" id="KW-0863">Zinc-finger</keyword>
<dbReference type="Gene3D" id="2.30.130.40">
    <property type="entry name" value="LON domain-like"/>
    <property type="match status" value="1"/>
</dbReference>
<dbReference type="Pfam" id="PF13445">
    <property type="entry name" value="zf-RING_UBOX"/>
    <property type="match status" value="1"/>
</dbReference>
<dbReference type="InterPro" id="IPR027370">
    <property type="entry name" value="Znf-RING_euk"/>
</dbReference>
<dbReference type="OrthoDB" id="264917at2759"/>
<evidence type="ECO:0008006" key="9">
    <source>
        <dbReference type="Google" id="ProtNLM"/>
    </source>
</evidence>
<gene>
    <name evidence="7" type="primary">PARPA_07610.1 scaffold 28606</name>
</gene>
<evidence type="ECO:0000256" key="4">
    <source>
        <dbReference type="PROSITE-ProRule" id="PRU00175"/>
    </source>
</evidence>